<evidence type="ECO:0000313" key="1">
    <source>
        <dbReference type="EnsemblPlants" id="Kaladp0032s0031.1.v1.1.CDS.1"/>
    </source>
</evidence>
<dbReference type="Proteomes" id="UP000594263">
    <property type="component" value="Unplaced"/>
</dbReference>
<keyword evidence="2" id="KW-1185">Reference proteome</keyword>
<dbReference type="Gramene" id="Kaladp0032s0031.1.v1.1">
    <property type="protein sequence ID" value="Kaladp0032s0031.1.v1.1.CDS.1"/>
    <property type="gene ID" value="Kaladp0032s0031.v1.1"/>
</dbReference>
<dbReference type="AlphaFoldDB" id="A0A7N0TBM3"/>
<organism evidence="1 2">
    <name type="scientific">Kalanchoe fedtschenkoi</name>
    <name type="common">Lavender scallops</name>
    <name type="synonym">South American air plant</name>
    <dbReference type="NCBI Taxonomy" id="63787"/>
    <lineage>
        <taxon>Eukaryota</taxon>
        <taxon>Viridiplantae</taxon>
        <taxon>Streptophyta</taxon>
        <taxon>Embryophyta</taxon>
        <taxon>Tracheophyta</taxon>
        <taxon>Spermatophyta</taxon>
        <taxon>Magnoliopsida</taxon>
        <taxon>eudicotyledons</taxon>
        <taxon>Gunneridae</taxon>
        <taxon>Pentapetalae</taxon>
        <taxon>Saxifragales</taxon>
        <taxon>Crassulaceae</taxon>
        <taxon>Kalanchoe</taxon>
    </lineage>
</organism>
<protein>
    <submittedName>
        <fullName evidence="1">Uncharacterized protein</fullName>
    </submittedName>
</protein>
<sequence>MASLVLMKRIYEGKLENLSLSELISTNARLMKKRTELERGLVLKINWCWSFNLYN</sequence>
<name>A0A7N0TBM3_KALFE</name>
<accession>A0A7N0TBM3</accession>
<proteinExistence type="predicted"/>
<evidence type="ECO:0000313" key="2">
    <source>
        <dbReference type="Proteomes" id="UP000594263"/>
    </source>
</evidence>
<reference evidence="1" key="1">
    <citation type="submission" date="2021-01" db="UniProtKB">
        <authorList>
            <consortium name="EnsemblPlants"/>
        </authorList>
    </citation>
    <scope>IDENTIFICATION</scope>
</reference>
<dbReference type="EnsemblPlants" id="Kaladp0032s0031.1.v1.1">
    <property type="protein sequence ID" value="Kaladp0032s0031.1.v1.1.CDS.1"/>
    <property type="gene ID" value="Kaladp0032s0031.v1.1"/>
</dbReference>